<proteinExistence type="predicted"/>
<evidence type="ECO:0000313" key="2">
    <source>
        <dbReference type="EMBL" id="KAL3756783.1"/>
    </source>
</evidence>
<sequence>MSAEAIQVSASKGMVDQLAMDEELNPRNVDDANVTITLLELSGVSYHKRKDNASSHSKKSMGRLPRVGKKPTSADVKTMSVVATSTPTPAVVVVWLLQNETTIDTEATPSYICSSPMVEEAMDDEGNVFSWRCAWPDASLIHGSKTECIISLGVGLQLPGINEIQPLGVATVRIPEDTQSESDRFLSVHVTKQRTRQFGSRIGMSKDCEYTISPSTILKIKLHNPTQQMKNDREFDPAESDAKSVASDEQNTPLALLMWGSQSQGKEECTGETGSVTHSNAEENVAASDINTTAECTVLNEADSISHPSPLGNDQECGLVSADTMSVVPESSVTPPLALLMWGSKCQDEEEYPRTRTGSITNSNMEQSPNQSIQDYATLVAVQDNDTKAVRDTTTEIVKYTRDPQPSTLTSSEMIVPHEHICDTDAIVEQHGQSQISDIPYPDPISEYYLKVLLDESLDPGHEMCEESKHVQKEANQQLQATHKRSTEPNPQPADLLSLVKQNLSICGKKLEEAVDNAGAFLSNGFSCGDLFDEVSEEVESNLKKTHNSWKKYLSTQMYQLSKAVSFGSTQCSEEESDASFSSQSTEAERRTERLMTLLRRGSAKRRSNESNRNRIERRFIRLPLSKNQTASGYRLNRNVSVCSV</sequence>
<dbReference type="AlphaFoldDB" id="A0ABD3LYG2"/>
<feature type="compositionally biased region" description="Basic residues" evidence="1">
    <location>
        <begin position="49"/>
        <end position="69"/>
    </location>
</feature>
<feature type="region of interest" description="Disordered" evidence="1">
    <location>
        <begin position="472"/>
        <end position="492"/>
    </location>
</feature>
<dbReference type="Proteomes" id="UP001530293">
    <property type="component" value="Unassembled WGS sequence"/>
</dbReference>
<evidence type="ECO:0000256" key="1">
    <source>
        <dbReference type="SAM" id="MobiDB-lite"/>
    </source>
</evidence>
<protein>
    <submittedName>
        <fullName evidence="2">Uncharacterized protein</fullName>
    </submittedName>
</protein>
<keyword evidence="3" id="KW-1185">Reference proteome</keyword>
<dbReference type="EMBL" id="JALLBG020000293">
    <property type="protein sequence ID" value="KAL3756783.1"/>
    <property type="molecule type" value="Genomic_DNA"/>
</dbReference>
<gene>
    <name evidence="2" type="ORF">ACHAWU_003533</name>
</gene>
<comment type="caution">
    <text evidence="2">The sequence shown here is derived from an EMBL/GenBank/DDBJ whole genome shotgun (WGS) entry which is preliminary data.</text>
</comment>
<evidence type="ECO:0000313" key="3">
    <source>
        <dbReference type="Proteomes" id="UP001530293"/>
    </source>
</evidence>
<accession>A0ABD3LYG2</accession>
<reference evidence="2 3" key="1">
    <citation type="submission" date="2024-10" db="EMBL/GenBank/DDBJ databases">
        <title>Updated reference genomes for cyclostephanoid diatoms.</title>
        <authorList>
            <person name="Roberts W.R."/>
            <person name="Alverson A.J."/>
        </authorList>
    </citation>
    <scope>NUCLEOTIDE SEQUENCE [LARGE SCALE GENOMIC DNA]</scope>
    <source>
        <strain evidence="2 3">AJA232-27</strain>
    </source>
</reference>
<organism evidence="2 3">
    <name type="scientific">Discostella pseudostelligera</name>
    <dbReference type="NCBI Taxonomy" id="259834"/>
    <lineage>
        <taxon>Eukaryota</taxon>
        <taxon>Sar</taxon>
        <taxon>Stramenopiles</taxon>
        <taxon>Ochrophyta</taxon>
        <taxon>Bacillariophyta</taxon>
        <taxon>Coscinodiscophyceae</taxon>
        <taxon>Thalassiosirophycidae</taxon>
        <taxon>Stephanodiscales</taxon>
        <taxon>Stephanodiscaceae</taxon>
        <taxon>Discostella</taxon>
    </lineage>
</organism>
<feature type="region of interest" description="Disordered" evidence="1">
    <location>
        <begin position="49"/>
        <end position="72"/>
    </location>
</feature>
<name>A0ABD3LYG2_9STRA</name>